<evidence type="ECO:0000256" key="2">
    <source>
        <dbReference type="ARBA" id="ARBA00022670"/>
    </source>
</evidence>
<keyword evidence="6" id="KW-0482">Metalloprotease</keyword>
<sequence length="645" mass="70621">MSFENTAETLGNEPPLVAGGRGKPPDAREVSIRWLSGTFLTGFTSCVLMGGALLATLDSRQALSPPREFVEKSPLGESTNQPTVTKTGRLLSPRILSNLNDTQRFDISTITPDRDGDLVRTTPFLRVSMTMAAEHSIGRSYAPFNPLELFDEEPALNNANTGNIYGARVESEVKLRVVDFPIASERFDDEDDLATQDIEMEVRNIAAVLTDGDVQVTALQHVDPQRFGEAVGTSGIAQSYGIRIVPENMSVAVAGDSRRMEYVEDVIPFATDRGIDDALAKAGYIGERSGRLANILMRKNGSPILKGGSLLRLGIELRQDTSEIVRASVYSKSQHVFTVALNDRQQLVEGREPQPNATMAAAVDTTHQPAATEPDKPPALYDGIYRAAFAHGLTRPMTRQLVRILGTTADLKSPLNPSDKIEVFFSQPDDEGKATTGSELLFVRADFDGVPRTFYRYQASDGTIGYFDENGRSARQFLLRNPIPDGRFTSGFGKRRHPVLGYTRPHTGIDWAAPRGTPIIAPGDGVVEKAGWNGGYGRQTVIRHANGYQTTFNHQSKIADGVLPGERIRQGQIIGYVGSTGLSTGNHLHYELIVNGSKVDPMRVRLPDGQLLSKSELEKFLLVRKRIDSVLGDRTRRDAEFTTPV</sequence>
<name>A0A7X0F9W1_9HYPH</name>
<dbReference type="AlphaFoldDB" id="A0A7X0F9W1"/>
<dbReference type="EMBL" id="JACHOU010000009">
    <property type="protein sequence ID" value="MBB6355824.1"/>
    <property type="molecule type" value="Genomic_DNA"/>
</dbReference>
<dbReference type="InterPro" id="IPR011055">
    <property type="entry name" value="Dup_hybrid_motif"/>
</dbReference>
<dbReference type="SUPFAM" id="SSF51261">
    <property type="entry name" value="Duplicated hybrid motif"/>
    <property type="match status" value="1"/>
</dbReference>
<feature type="domain" description="M23ase beta-sheet core" evidence="8">
    <location>
        <begin position="505"/>
        <end position="601"/>
    </location>
</feature>
<dbReference type="Pfam" id="PF01551">
    <property type="entry name" value="Peptidase_M23"/>
    <property type="match status" value="1"/>
</dbReference>
<accession>A0A7X0F9W1</accession>
<evidence type="ECO:0000256" key="5">
    <source>
        <dbReference type="ARBA" id="ARBA00022833"/>
    </source>
</evidence>
<dbReference type="Gene3D" id="3.10.450.350">
    <property type="match status" value="1"/>
</dbReference>
<dbReference type="PANTHER" id="PTHR21666:SF288">
    <property type="entry name" value="CELL DIVISION PROTEIN YTFB"/>
    <property type="match status" value="1"/>
</dbReference>
<dbReference type="CDD" id="cd12797">
    <property type="entry name" value="M23_peptidase"/>
    <property type="match status" value="1"/>
</dbReference>
<comment type="caution">
    <text evidence="9">The sequence shown here is derived from an EMBL/GenBank/DDBJ whole genome shotgun (WGS) entry which is preliminary data.</text>
</comment>
<dbReference type="InterPro" id="IPR050570">
    <property type="entry name" value="Cell_wall_metabolism_enzyme"/>
</dbReference>
<evidence type="ECO:0000259" key="8">
    <source>
        <dbReference type="Pfam" id="PF01551"/>
    </source>
</evidence>
<protein>
    <submittedName>
        <fullName evidence="9">Murein DD-endopeptidase MepM/ murein hydrolase activator NlpD</fullName>
    </submittedName>
</protein>
<dbReference type="PANTHER" id="PTHR21666">
    <property type="entry name" value="PEPTIDASE-RELATED"/>
    <property type="match status" value="1"/>
</dbReference>
<dbReference type="InterPro" id="IPR016047">
    <property type="entry name" value="M23ase_b-sheet_dom"/>
</dbReference>
<feature type="region of interest" description="Disordered" evidence="7">
    <location>
        <begin position="65"/>
        <end position="90"/>
    </location>
</feature>
<keyword evidence="2" id="KW-0645">Protease</keyword>
<feature type="region of interest" description="Disordered" evidence="7">
    <location>
        <begin position="1"/>
        <end position="24"/>
    </location>
</feature>
<evidence type="ECO:0000313" key="9">
    <source>
        <dbReference type="EMBL" id="MBB6355824.1"/>
    </source>
</evidence>
<keyword evidence="4 9" id="KW-0378">Hydrolase</keyword>
<reference evidence="9 10" key="1">
    <citation type="submission" date="2020-08" db="EMBL/GenBank/DDBJ databases">
        <title>Genomic Encyclopedia of Type Strains, Phase IV (KMG-IV): sequencing the most valuable type-strain genomes for metagenomic binning, comparative biology and taxonomic classification.</title>
        <authorList>
            <person name="Goeker M."/>
        </authorList>
    </citation>
    <scope>NUCLEOTIDE SEQUENCE [LARGE SCALE GENOMIC DNA]</scope>
    <source>
        <strain evidence="9 10">DSM 7051</strain>
    </source>
</reference>
<evidence type="ECO:0000256" key="7">
    <source>
        <dbReference type="SAM" id="MobiDB-lite"/>
    </source>
</evidence>
<keyword evidence="5" id="KW-0862">Zinc</keyword>
<gene>
    <name evidence="9" type="ORF">GGR00_003629</name>
</gene>
<evidence type="ECO:0000313" key="10">
    <source>
        <dbReference type="Proteomes" id="UP000536262"/>
    </source>
</evidence>
<dbReference type="Gene3D" id="2.70.70.10">
    <property type="entry name" value="Glucose Permease (Domain IIA)"/>
    <property type="match status" value="1"/>
</dbReference>
<dbReference type="RefSeq" id="WP_184700212.1">
    <property type="nucleotide sequence ID" value="NZ_BAABEG010000005.1"/>
</dbReference>
<evidence type="ECO:0000256" key="3">
    <source>
        <dbReference type="ARBA" id="ARBA00022723"/>
    </source>
</evidence>
<dbReference type="GO" id="GO:0006508">
    <property type="term" value="P:proteolysis"/>
    <property type="evidence" value="ECO:0007669"/>
    <property type="project" value="UniProtKB-KW"/>
</dbReference>
<dbReference type="GO" id="GO:0004222">
    <property type="term" value="F:metalloendopeptidase activity"/>
    <property type="evidence" value="ECO:0007669"/>
    <property type="project" value="TreeGrafter"/>
</dbReference>
<proteinExistence type="predicted"/>
<dbReference type="Proteomes" id="UP000536262">
    <property type="component" value="Unassembled WGS sequence"/>
</dbReference>
<dbReference type="GO" id="GO:0046872">
    <property type="term" value="F:metal ion binding"/>
    <property type="evidence" value="ECO:0007669"/>
    <property type="project" value="UniProtKB-KW"/>
</dbReference>
<comment type="cofactor">
    <cofactor evidence="1">
        <name>Zn(2+)</name>
        <dbReference type="ChEBI" id="CHEBI:29105"/>
    </cofactor>
</comment>
<keyword evidence="3" id="KW-0479">Metal-binding</keyword>
<evidence type="ECO:0000256" key="6">
    <source>
        <dbReference type="ARBA" id="ARBA00023049"/>
    </source>
</evidence>
<evidence type="ECO:0000256" key="4">
    <source>
        <dbReference type="ARBA" id="ARBA00022801"/>
    </source>
</evidence>
<evidence type="ECO:0000256" key="1">
    <source>
        <dbReference type="ARBA" id="ARBA00001947"/>
    </source>
</evidence>
<keyword evidence="10" id="KW-1185">Reference proteome</keyword>
<feature type="compositionally biased region" description="Polar residues" evidence="7">
    <location>
        <begin position="76"/>
        <end position="86"/>
    </location>
</feature>
<organism evidence="9 10">
    <name type="scientific">Aminobacter aganoensis</name>
    <dbReference type="NCBI Taxonomy" id="83264"/>
    <lineage>
        <taxon>Bacteria</taxon>
        <taxon>Pseudomonadati</taxon>
        <taxon>Pseudomonadota</taxon>
        <taxon>Alphaproteobacteria</taxon>
        <taxon>Hyphomicrobiales</taxon>
        <taxon>Phyllobacteriaceae</taxon>
        <taxon>Aminobacter</taxon>
    </lineage>
</organism>